<dbReference type="SUPFAM" id="SSF48208">
    <property type="entry name" value="Six-hairpin glycosidases"/>
    <property type="match status" value="1"/>
</dbReference>
<evidence type="ECO:0000259" key="2">
    <source>
        <dbReference type="Pfam" id="PF07944"/>
    </source>
</evidence>
<evidence type="ECO:0000313" key="4">
    <source>
        <dbReference type="EMBL" id="TPX19105.1"/>
    </source>
</evidence>
<dbReference type="InterPro" id="IPR008928">
    <property type="entry name" value="6-hairpin_glycosidase_sf"/>
</dbReference>
<dbReference type="InterPro" id="IPR049046">
    <property type="entry name" value="Beta-AFase-like_GH127_middle"/>
</dbReference>
<dbReference type="Pfam" id="PF07944">
    <property type="entry name" value="Beta-AFase-like_GH127_cat"/>
    <property type="match status" value="1"/>
</dbReference>
<evidence type="ECO:0000256" key="1">
    <source>
        <dbReference type="SAM" id="SignalP"/>
    </source>
</evidence>
<feature type="signal peptide" evidence="1">
    <location>
        <begin position="1"/>
        <end position="25"/>
    </location>
</feature>
<dbReference type="STRING" id="1093900.A0A507B7F6"/>
<dbReference type="Proteomes" id="UP000319257">
    <property type="component" value="Unassembled WGS sequence"/>
</dbReference>
<sequence>MARLNIRWLLRSAFFGIATVVGSEAMFASLAEASSEVPPDVGPGATAPVRPFRLDQVRLGGGLMQEKRDRMKAYLRQYDQRRFLVLFNNQAGRPNPEGVAVPGGWEDGGLLSGHWTGHFMTALSQAYADQGEEIFKTKLDWMVNELATCQDAITARFEGKGQGSGAASWIPTYPGYLGALPEDTVLRLGPPRFAVYGSDLNKNTWAPWYTQHKILRGLLDAYYNTNNTQALEVVTKMADWAHLALTVGDKNHPNYRGNITRDDLNYMWDVYIAGEFGGANEVFPEIYELTGDAKHLETAKCFDNRESLFGAAVEDKDILVVLPQNIPGRRRRERLHANTHVPQFLGYMRVYEQSGERDYLDAARNFYHWVFPHREFATGGTGGNYPGHEDNNELFQNRDDIAYALNKSGGAETCTTYNMLKLARNLFMHEHNATYMDSYERGLFNMITGSRADTNSVDGPQVTYFQPLGPGAARDYDNIGTCCGGTGMESHTKYQETVYLRSADGSTLWINLYVPATLDWEEKGFTVKQETTFPREGSSKFTITGDGPLDVKLRVPAWVRKGFRVAVNGETQGQQEPQPGTYLTLSRLWKTGDVIEVKMPLSIRVERARDRPDTQVIMWGPVVLQTVGQPTGADGFWDLSLYRYLKRDGDYAQGAIKRTGSTVGGDPLFTAAGSDVAVRPYYVSDLQPVSSYFRRVEPAVVFGSIDTGVANRKRNDRLPEYDVPVTGIESPGSDGPTFLDVLWDQAPFVTHADFVKAVTSTADSFVAAGVYTTDERDVIVVKASEAEKELNPGCTPRERRM</sequence>
<dbReference type="InParanoid" id="A0A507B7F6"/>
<feature type="domain" description="Non-reducing end beta-L-arabinofuranosidase-like GH127 middle" evidence="3">
    <location>
        <begin position="507"/>
        <end position="601"/>
    </location>
</feature>
<comment type="caution">
    <text evidence="4">The sequence shown here is derived from an EMBL/GenBank/DDBJ whole genome shotgun (WGS) entry which is preliminary data.</text>
</comment>
<keyword evidence="1" id="KW-0732">Signal</keyword>
<dbReference type="RefSeq" id="XP_031000816.1">
    <property type="nucleotide sequence ID" value="XM_031133879.1"/>
</dbReference>
<accession>A0A507B7F6</accession>
<dbReference type="Pfam" id="PF20736">
    <property type="entry name" value="Glyco_hydro127M"/>
    <property type="match status" value="1"/>
</dbReference>
<name>A0A507B7F6_9PEZI</name>
<dbReference type="OrthoDB" id="5358475at2759"/>
<gene>
    <name evidence="4" type="ORF">E0L32_011178</name>
</gene>
<dbReference type="AlphaFoldDB" id="A0A507B7F6"/>
<protein>
    <submittedName>
        <fullName evidence="4">Uncharacterized protein</fullName>
    </submittedName>
</protein>
<evidence type="ECO:0000259" key="3">
    <source>
        <dbReference type="Pfam" id="PF20736"/>
    </source>
</evidence>
<dbReference type="EMBL" id="SKBQ01000100">
    <property type="protein sequence ID" value="TPX19105.1"/>
    <property type="molecule type" value="Genomic_DNA"/>
</dbReference>
<reference evidence="4 5" key="1">
    <citation type="submission" date="2019-06" db="EMBL/GenBank/DDBJ databases">
        <title>Draft genome sequence of the filamentous fungus Phialemoniopsis curvata isolated from diesel fuel.</title>
        <authorList>
            <person name="Varaljay V.A."/>
            <person name="Lyon W.J."/>
            <person name="Crouch A.L."/>
            <person name="Drake C.E."/>
            <person name="Hollomon J.M."/>
            <person name="Nadeau L.J."/>
            <person name="Nunn H.S."/>
            <person name="Stevenson B.S."/>
            <person name="Bojanowski C.L."/>
            <person name="Crookes-Goodson W.J."/>
        </authorList>
    </citation>
    <scope>NUCLEOTIDE SEQUENCE [LARGE SCALE GENOMIC DNA]</scope>
    <source>
        <strain evidence="4 5">D216</strain>
    </source>
</reference>
<dbReference type="PANTHER" id="PTHR31151:SF0">
    <property type="entry name" value="PROLINE-TRNA LIGASE (DUF1680)"/>
    <property type="match status" value="1"/>
</dbReference>
<dbReference type="InterPro" id="IPR012878">
    <property type="entry name" value="Beta-AFase-like_GH127_cat"/>
</dbReference>
<proteinExistence type="predicted"/>
<dbReference type="GeneID" id="41978625"/>
<feature type="chain" id="PRO_5021271190" evidence="1">
    <location>
        <begin position="26"/>
        <end position="801"/>
    </location>
</feature>
<organism evidence="4 5">
    <name type="scientific">Thyridium curvatum</name>
    <dbReference type="NCBI Taxonomy" id="1093900"/>
    <lineage>
        <taxon>Eukaryota</taxon>
        <taxon>Fungi</taxon>
        <taxon>Dikarya</taxon>
        <taxon>Ascomycota</taxon>
        <taxon>Pezizomycotina</taxon>
        <taxon>Sordariomycetes</taxon>
        <taxon>Sordariomycetidae</taxon>
        <taxon>Thyridiales</taxon>
        <taxon>Thyridiaceae</taxon>
        <taxon>Thyridium</taxon>
    </lineage>
</organism>
<dbReference type="GO" id="GO:0005975">
    <property type="term" value="P:carbohydrate metabolic process"/>
    <property type="evidence" value="ECO:0007669"/>
    <property type="project" value="InterPro"/>
</dbReference>
<dbReference type="PANTHER" id="PTHR31151">
    <property type="entry name" value="PROLINE-TRNA LIGASE (DUF1680)"/>
    <property type="match status" value="1"/>
</dbReference>
<feature type="domain" description="Non-reducing end beta-L-arabinofuranosidase-like GH127 catalytic" evidence="2">
    <location>
        <begin position="56"/>
        <end position="496"/>
    </location>
</feature>
<evidence type="ECO:0000313" key="5">
    <source>
        <dbReference type="Proteomes" id="UP000319257"/>
    </source>
</evidence>
<keyword evidence="5" id="KW-1185">Reference proteome</keyword>